<dbReference type="PANTHER" id="PTHR15140">
    <property type="entry name" value="TUBULIN-SPECIFIC CHAPERONE E"/>
    <property type="match status" value="1"/>
</dbReference>
<sequence length="670" mass="77030">MGYYAALVSVEQLLDQEISGVDDQNFVRRNYNNIIIRCLYQKIGLLMASLKDYESKGDEASDCVERRIRDAAYKAQDMIEESSQISNDDIHPEDDESSHGDDRDYLRPQSQYEEGNEYQDLRKLEGEVDLIVEELMMRIKRGYPSNEDDPQPQEYSSSTADITGGSSTNIMVGFDEHLFKFHNWSHFETSYFRNGSRIILTTRLLDVANYVSYFRSIHQMQFLNEEHSWNLLREKVFAEEDCPPELEDSGKSIANSCGGLPLAIIVVAGVLSKVSRTRYDWEYFAVNASSILMSADGQLRRLIKLWVAEGFLKPIPGKSLEDVGEEYLMDLVRRNLVLITVRSLQTIVVEGFISLPSQIWTMPQLGHVLISNINLSPFDVGKVLRHVLENLQTLSTVENCRFSNNTLESIPNLKKLKVCCTEFKSDSTWLQYCLDNLVHLHQLEKLDIVFLPSDEPKSVEHFPESFHFSANLKKLSLRGCKLPWEDMTVLGSLINLEILKLLRNAVLGEEWEPIDGEFLRLKFLVMEDLDLKYWRAEYGHFPCLEHLEIRHCKNLVEIPLEIGLRFQMILTDESYSISYLQKVIEQVDSIVAEVIRIKKRHKGDDLKLKDHSRDIAGSERAPSGINITVGSDEDVRKLKAQLRGESHKLQIIPIVGISLYCERHRSEDKK</sequence>
<dbReference type="InterPro" id="IPR002182">
    <property type="entry name" value="NB-ARC"/>
</dbReference>
<dbReference type="Gene3D" id="1.20.5.4130">
    <property type="match status" value="1"/>
</dbReference>
<name>A0AAV6Y3Q3_9LAMI</name>
<feature type="region of interest" description="Disordered" evidence="5">
    <location>
        <begin position="79"/>
        <end position="107"/>
    </location>
</feature>
<evidence type="ECO:0000313" key="9">
    <source>
        <dbReference type="Proteomes" id="UP000826271"/>
    </source>
</evidence>
<dbReference type="Gene3D" id="3.80.10.10">
    <property type="entry name" value="Ribonuclease Inhibitor"/>
    <property type="match status" value="1"/>
</dbReference>
<evidence type="ECO:0000259" key="7">
    <source>
        <dbReference type="Pfam" id="PF23559"/>
    </source>
</evidence>
<dbReference type="InterPro" id="IPR027417">
    <property type="entry name" value="P-loop_NTPase"/>
</dbReference>
<gene>
    <name evidence="8" type="ORF">BUALT_Bualt02G0118900</name>
</gene>
<protein>
    <recommendedName>
        <fullName evidence="10">NB-ARC domain-containing protein</fullName>
    </recommendedName>
</protein>
<dbReference type="InterPro" id="IPR042197">
    <property type="entry name" value="Apaf_helical"/>
</dbReference>
<keyword evidence="3" id="KW-0611">Plant defense</keyword>
<dbReference type="AlphaFoldDB" id="A0AAV6Y3Q3"/>
<feature type="domain" description="NB-ARC" evidence="6">
    <location>
        <begin position="184"/>
        <end position="241"/>
    </location>
</feature>
<evidence type="ECO:0008006" key="10">
    <source>
        <dbReference type="Google" id="ProtNLM"/>
    </source>
</evidence>
<keyword evidence="9" id="KW-1185">Reference proteome</keyword>
<organism evidence="8 9">
    <name type="scientific">Buddleja alternifolia</name>
    <dbReference type="NCBI Taxonomy" id="168488"/>
    <lineage>
        <taxon>Eukaryota</taxon>
        <taxon>Viridiplantae</taxon>
        <taxon>Streptophyta</taxon>
        <taxon>Embryophyta</taxon>
        <taxon>Tracheophyta</taxon>
        <taxon>Spermatophyta</taxon>
        <taxon>Magnoliopsida</taxon>
        <taxon>eudicotyledons</taxon>
        <taxon>Gunneridae</taxon>
        <taxon>Pentapetalae</taxon>
        <taxon>asterids</taxon>
        <taxon>lamiids</taxon>
        <taxon>Lamiales</taxon>
        <taxon>Scrophulariaceae</taxon>
        <taxon>Buddlejeae</taxon>
        <taxon>Buddleja</taxon>
    </lineage>
</organism>
<reference evidence="8" key="1">
    <citation type="submission" date="2019-10" db="EMBL/GenBank/DDBJ databases">
        <authorList>
            <person name="Zhang R."/>
            <person name="Pan Y."/>
            <person name="Wang J."/>
            <person name="Ma R."/>
            <person name="Yu S."/>
        </authorList>
    </citation>
    <scope>NUCLEOTIDE SEQUENCE</scope>
    <source>
        <strain evidence="8">LA-IB0</strain>
        <tissue evidence="8">Leaf</tissue>
    </source>
</reference>
<dbReference type="SUPFAM" id="SSF52047">
    <property type="entry name" value="RNI-like"/>
    <property type="match status" value="1"/>
</dbReference>
<dbReference type="EMBL" id="WHWC01000002">
    <property type="protein sequence ID" value="KAG8388370.1"/>
    <property type="molecule type" value="Genomic_DNA"/>
</dbReference>
<dbReference type="Gene3D" id="1.10.8.430">
    <property type="entry name" value="Helical domain of apoptotic protease-activating factors"/>
    <property type="match status" value="1"/>
</dbReference>
<feature type="compositionally biased region" description="Polar residues" evidence="5">
    <location>
        <begin position="153"/>
        <end position="162"/>
    </location>
</feature>
<dbReference type="Pfam" id="PF00931">
    <property type="entry name" value="NB-ARC"/>
    <property type="match status" value="1"/>
</dbReference>
<evidence type="ECO:0000256" key="3">
    <source>
        <dbReference type="ARBA" id="ARBA00022821"/>
    </source>
</evidence>
<feature type="compositionally biased region" description="Basic and acidic residues" evidence="5">
    <location>
        <begin position="97"/>
        <end position="106"/>
    </location>
</feature>
<evidence type="ECO:0000256" key="4">
    <source>
        <dbReference type="ARBA" id="ARBA00022840"/>
    </source>
</evidence>
<evidence type="ECO:0000256" key="2">
    <source>
        <dbReference type="ARBA" id="ARBA00022741"/>
    </source>
</evidence>
<dbReference type="PANTHER" id="PTHR15140:SF33">
    <property type="entry name" value="LATE BLIGHT RESISTANCE PROTEIN HOMOLOG R1A-3 ISOFORM X1"/>
    <property type="match status" value="1"/>
</dbReference>
<keyword evidence="4" id="KW-0067">ATP-binding</keyword>
<proteinExistence type="predicted"/>
<comment type="caution">
    <text evidence="8">The sequence shown here is derived from an EMBL/GenBank/DDBJ whole genome shotgun (WGS) entry which is preliminary data.</text>
</comment>
<dbReference type="Pfam" id="PF23559">
    <property type="entry name" value="WHD_DRP"/>
    <property type="match status" value="1"/>
</dbReference>
<dbReference type="InterPro" id="IPR058922">
    <property type="entry name" value="WHD_DRP"/>
</dbReference>
<dbReference type="SUPFAM" id="SSF52540">
    <property type="entry name" value="P-loop containing nucleoside triphosphate hydrolases"/>
    <property type="match status" value="1"/>
</dbReference>
<evidence type="ECO:0000256" key="1">
    <source>
        <dbReference type="ARBA" id="ARBA00022614"/>
    </source>
</evidence>
<feature type="domain" description="Disease resistance protein winged helix" evidence="7">
    <location>
        <begin position="300"/>
        <end position="338"/>
    </location>
</feature>
<evidence type="ECO:0000259" key="6">
    <source>
        <dbReference type="Pfam" id="PF00931"/>
    </source>
</evidence>
<evidence type="ECO:0000256" key="5">
    <source>
        <dbReference type="SAM" id="MobiDB-lite"/>
    </source>
</evidence>
<keyword evidence="1" id="KW-0433">Leucine-rich repeat</keyword>
<accession>A0AAV6Y3Q3</accession>
<dbReference type="Proteomes" id="UP000826271">
    <property type="component" value="Unassembled WGS sequence"/>
</dbReference>
<dbReference type="InterPro" id="IPR032675">
    <property type="entry name" value="LRR_dom_sf"/>
</dbReference>
<keyword evidence="2" id="KW-0547">Nucleotide-binding</keyword>
<dbReference type="GO" id="GO:0043531">
    <property type="term" value="F:ADP binding"/>
    <property type="evidence" value="ECO:0007669"/>
    <property type="project" value="InterPro"/>
</dbReference>
<evidence type="ECO:0000313" key="8">
    <source>
        <dbReference type="EMBL" id="KAG8388370.1"/>
    </source>
</evidence>
<feature type="region of interest" description="Disordered" evidence="5">
    <location>
        <begin position="142"/>
        <end position="162"/>
    </location>
</feature>